<dbReference type="EMBL" id="CAJVCH010562687">
    <property type="protein sequence ID" value="CAG7831930.1"/>
    <property type="molecule type" value="Genomic_DNA"/>
</dbReference>
<gene>
    <name evidence="1" type="ORF">AFUS01_LOCUS41648</name>
</gene>
<sequence>RGYILIYLWEFDLKD</sequence>
<keyword evidence="2" id="KW-1185">Reference proteome</keyword>
<evidence type="ECO:0000313" key="1">
    <source>
        <dbReference type="EMBL" id="CAG7831930.1"/>
    </source>
</evidence>
<evidence type="ECO:0000313" key="2">
    <source>
        <dbReference type="Proteomes" id="UP000708208"/>
    </source>
</evidence>
<name>A0A8J2PQ12_9HEXA</name>
<feature type="non-terminal residue" evidence="1">
    <location>
        <position position="1"/>
    </location>
</feature>
<comment type="caution">
    <text evidence="1">The sequence shown here is derived from an EMBL/GenBank/DDBJ whole genome shotgun (WGS) entry which is preliminary data.</text>
</comment>
<accession>A0A8J2PQ12</accession>
<protein>
    <submittedName>
        <fullName evidence="1">Uncharacterized protein</fullName>
    </submittedName>
</protein>
<proteinExistence type="predicted"/>
<dbReference type="Proteomes" id="UP000708208">
    <property type="component" value="Unassembled WGS sequence"/>
</dbReference>
<reference evidence="1" key="1">
    <citation type="submission" date="2021-06" db="EMBL/GenBank/DDBJ databases">
        <authorList>
            <person name="Hodson N. C."/>
            <person name="Mongue J. A."/>
            <person name="Jaron S. K."/>
        </authorList>
    </citation>
    <scope>NUCLEOTIDE SEQUENCE</scope>
</reference>
<organism evidence="1 2">
    <name type="scientific">Allacma fusca</name>
    <dbReference type="NCBI Taxonomy" id="39272"/>
    <lineage>
        <taxon>Eukaryota</taxon>
        <taxon>Metazoa</taxon>
        <taxon>Ecdysozoa</taxon>
        <taxon>Arthropoda</taxon>
        <taxon>Hexapoda</taxon>
        <taxon>Collembola</taxon>
        <taxon>Symphypleona</taxon>
        <taxon>Sminthuridae</taxon>
        <taxon>Allacma</taxon>
    </lineage>
</organism>